<feature type="domain" description="DUF4349" evidence="4">
    <location>
        <begin position="84"/>
        <end position="299"/>
    </location>
</feature>
<feature type="signal peptide" evidence="3">
    <location>
        <begin position="1"/>
        <end position="21"/>
    </location>
</feature>
<evidence type="ECO:0000256" key="3">
    <source>
        <dbReference type="SAM" id="SignalP"/>
    </source>
</evidence>
<proteinExistence type="predicted"/>
<gene>
    <name evidence="5" type="ORF">D8M05_06950</name>
</gene>
<dbReference type="PROSITE" id="PS51257">
    <property type="entry name" value="PROKAR_LIPOPROTEIN"/>
    <property type="match status" value="1"/>
</dbReference>
<keyword evidence="6" id="KW-1185">Reference proteome</keyword>
<dbReference type="AlphaFoldDB" id="A0A494Z2T2"/>
<keyword evidence="3" id="KW-0732">Signal</keyword>
<evidence type="ECO:0000256" key="2">
    <source>
        <dbReference type="SAM" id="Phobius"/>
    </source>
</evidence>
<evidence type="ECO:0000259" key="4">
    <source>
        <dbReference type="Pfam" id="PF14257"/>
    </source>
</evidence>
<feature type="chain" id="PRO_5019793486" evidence="3">
    <location>
        <begin position="22"/>
        <end position="313"/>
    </location>
</feature>
<dbReference type="InterPro" id="IPR025645">
    <property type="entry name" value="DUF4349"/>
</dbReference>
<comment type="caution">
    <text evidence="5">The sequence shown here is derived from an EMBL/GenBank/DDBJ whole genome shotgun (WGS) entry which is preliminary data.</text>
</comment>
<dbReference type="Proteomes" id="UP000281813">
    <property type="component" value="Unassembled WGS sequence"/>
</dbReference>
<evidence type="ECO:0000313" key="5">
    <source>
        <dbReference type="EMBL" id="RKQ16608.1"/>
    </source>
</evidence>
<feature type="compositionally biased region" description="Basic and acidic residues" evidence="1">
    <location>
        <begin position="47"/>
        <end position="64"/>
    </location>
</feature>
<feature type="region of interest" description="Disordered" evidence="1">
    <location>
        <begin position="47"/>
        <end position="82"/>
    </location>
</feature>
<accession>A0A494Z2T2</accession>
<keyword evidence="2" id="KW-1133">Transmembrane helix</keyword>
<dbReference type="OrthoDB" id="5381491at2"/>
<sequence length="313" mass="35234">MVTMKKYVCYLFIVFVGMFLAACSNDQSMESSDLAEVEMATEDAAVEREMNSFSSEDRAEKSEEAETLPDEGETDEVAPQEADRKIIYTAHLNIEVKDFDKSFTDIQTKAADFGGYVVESNMYGGADDNPRSGQITARIPQGSFQDFIQLVEDGSSDVIESSVSGQDVTEEFVDLESRLKSKRVVEERLLSFMEQAEKTEDLLAISGDLSKVQGEIEEILGRMNYLQNKADLATVTIFMQENDLKLTGINEDELNTWEKTKQQFLKSINFLIAAFSSLFVFLIGNLPIFIPLIIVGVIVFFFIRKKRRGEKQS</sequence>
<name>A0A494Z2T2_9BACI</name>
<protein>
    <submittedName>
        <fullName evidence="5">DUF4349 domain-containing protein</fullName>
    </submittedName>
</protein>
<evidence type="ECO:0000256" key="1">
    <source>
        <dbReference type="SAM" id="MobiDB-lite"/>
    </source>
</evidence>
<dbReference type="Pfam" id="PF14257">
    <property type="entry name" value="DUF4349"/>
    <property type="match status" value="1"/>
</dbReference>
<feature type="transmembrane region" description="Helical" evidence="2">
    <location>
        <begin position="270"/>
        <end position="303"/>
    </location>
</feature>
<reference evidence="5 6" key="1">
    <citation type="journal article" date="2015" name="Antonie Van Leeuwenhoek">
        <title>Oceanobacillus bengalensis sp. nov., a bacterium isolated from seawater of the Bay of Bengal.</title>
        <authorList>
            <person name="Yongchang O."/>
            <person name="Xiang W."/>
            <person name="Wang G."/>
        </authorList>
    </citation>
    <scope>NUCLEOTIDE SEQUENCE [LARGE SCALE GENOMIC DNA]</scope>
    <source>
        <strain evidence="5 6">MCCC 1K00260</strain>
    </source>
</reference>
<feature type="compositionally biased region" description="Acidic residues" evidence="1">
    <location>
        <begin position="65"/>
        <end position="78"/>
    </location>
</feature>
<evidence type="ECO:0000313" key="6">
    <source>
        <dbReference type="Proteomes" id="UP000281813"/>
    </source>
</evidence>
<organism evidence="5 6">
    <name type="scientific">Oceanobacillus bengalensis</name>
    <dbReference type="NCBI Taxonomy" id="1435466"/>
    <lineage>
        <taxon>Bacteria</taxon>
        <taxon>Bacillati</taxon>
        <taxon>Bacillota</taxon>
        <taxon>Bacilli</taxon>
        <taxon>Bacillales</taxon>
        <taxon>Bacillaceae</taxon>
        <taxon>Oceanobacillus</taxon>
    </lineage>
</organism>
<keyword evidence="2" id="KW-0472">Membrane</keyword>
<keyword evidence="2" id="KW-0812">Transmembrane</keyword>
<dbReference type="EMBL" id="RBZO01000008">
    <property type="protein sequence ID" value="RKQ16608.1"/>
    <property type="molecule type" value="Genomic_DNA"/>
</dbReference>
<dbReference type="RefSeq" id="WP_121130024.1">
    <property type="nucleotide sequence ID" value="NZ_JBHUFK010000003.1"/>
</dbReference>